<proteinExistence type="predicted"/>
<evidence type="ECO:0008006" key="4">
    <source>
        <dbReference type="Google" id="ProtNLM"/>
    </source>
</evidence>
<evidence type="ECO:0000313" key="3">
    <source>
        <dbReference type="Proteomes" id="UP001337655"/>
    </source>
</evidence>
<dbReference type="PANTHER" id="PTHR37563">
    <property type="entry name" value="PHYTANOYL-COA DIOXYGENASE FAMILY PROTEIN (AFU_ORTHOLOGUE AFUA_2G03330)"/>
    <property type="match status" value="1"/>
</dbReference>
<dbReference type="Gene3D" id="2.60.120.620">
    <property type="entry name" value="q2cbj1_9rhob like domain"/>
    <property type="match status" value="1"/>
</dbReference>
<comment type="caution">
    <text evidence="2">The sequence shown here is derived from an EMBL/GenBank/DDBJ whole genome shotgun (WGS) entry which is preliminary data.</text>
</comment>
<dbReference type="Proteomes" id="UP001337655">
    <property type="component" value="Unassembled WGS sequence"/>
</dbReference>
<dbReference type="EMBL" id="JAVRRT010000002">
    <property type="protein sequence ID" value="KAK5174143.1"/>
    <property type="molecule type" value="Genomic_DNA"/>
</dbReference>
<feature type="compositionally biased region" description="Basic and acidic residues" evidence="1">
    <location>
        <begin position="339"/>
        <end position="367"/>
    </location>
</feature>
<accession>A0AAV9PM82</accession>
<organism evidence="2 3">
    <name type="scientific">Saxophila tyrrhenica</name>
    <dbReference type="NCBI Taxonomy" id="1690608"/>
    <lineage>
        <taxon>Eukaryota</taxon>
        <taxon>Fungi</taxon>
        <taxon>Dikarya</taxon>
        <taxon>Ascomycota</taxon>
        <taxon>Pezizomycotina</taxon>
        <taxon>Dothideomycetes</taxon>
        <taxon>Dothideomycetidae</taxon>
        <taxon>Mycosphaerellales</taxon>
        <taxon>Extremaceae</taxon>
        <taxon>Saxophila</taxon>
    </lineage>
</organism>
<keyword evidence="3" id="KW-1185">Reference proteome</keyword>
<dbReference type="GeneID" id="89922571"/>
<evidence type="ECO:0000313" key="2">
    <source>
        <dbReference type="EMBL" id="KAK5174143.1"/>
    </source>
</evidence>
<name>A0AAV9PM82_9PEZI</name>
<reference evidence="2 3" key="1">
    <citation type="submission" date="2023-08" db="EMBL/GenBank/DDBJ databases">
        <title>Black Yeasts Isolated from many extreme environments.</title>
        <authorList>
            <person name="Coleine C."/>
            <person name="Stajich J.E."/>
            <person name="Selbmann L."/>
        </authorList>
    </citation>
    <scope>NUCLEOTIDE SEQUENCE [LARGE SCALE GENOMIC DNA]</scope>
    <source>
        <strain evidence="2 3">CCFEE 5935</strain>
    </source>
</reference>
<dbReference type="InterPro" id="IPR051961">
    <property type="entry name" value="Fungal_Metabolite_Diox"/>
</dbReference>
<dbReference type="SUPFAM" id="SSF51197">
    <property type="entry name" value="Clavaminate synthase-like"/>
    <property type="match status" value="1"/>
</dbReference>
<gene>
    <name evidence="2" type="ORF">LTR77_001223</name>
</gene>
<feature type="region of interest" description="Disordered" evidence="1">
    <location>
        <begin position="338"/>
        <end position="367"/>
    </location>
</feature>
<dbReference type="PANTHER" id="PTHR37563:SF2">
    <property type="entry name" value="PHYTANOYL-COA DIOXYGENASE FAMILY PROTEIN (AFU_ORTHOLOGUE AFUA_2G03330)"/>
    <property type="match status" value="1"/>
</dbReference>
<sequence length="367" mass="40431">MTGQRTAPRSATPPVTTRRVAKAISKIEEGSKFSGGPIQFKGFRAKNEVSTATSSSKLPETMTTAKTATYGANGNVDPSNYAWARKHLSDEGYVVIPDILTPSEADHILARLWKAKESGEKRGDLTHMQHLDPNDSNIRVFYLLELDAVFRELIAHPVAVDLVKSVLGEDFLISNFTANIATPGSKSMALHSDQSIVVPDPWREVWAINCMFCLPDIYAENGATKYIPGSNKWTSRAEVPDNAPELLVPFEAKKGSMICMDARVWHTSGANVTQNVDRPLLFGYYTKPFLRQQVNWTAKLPQSIKDEVSDDMFKWLGLGAVANTGRTGDLRFLHVQYPDGEKAGRPESDGKEGPLLGGHDDRQEASV</sequence>
<dbReference type="InterPro" id="IPR008775">
    <property type="entry name" value="Phytyl_CoA_dOase-like"/>
</dbReference>
<evidence type="ECO:0000256" key="1">
    <source>
        <dbReference type="SAM" id="MobiDB-lite"/>
    </source>
</evidence>
<dbReference type="AlphaFoldDB" id="A0AAV9PM82"/>
<dbReference type="RefSeq" id="XP_064662812.1">
    <property type="nucleotide sequence ID" value="XM_064798485.1"/>
</dbReference>
<protein>
    <recommendedName>
        <fullName evidence="4">Phytanoyl-CoA dioxygenase family protein</fullName>
    </recommendedName>
</protein>
<dbReference type="Pfam" id="PF05721">
    <property type="entry name" value="PhyH"/>
    <property type="match status" value="1"/>
</dbReference>